<evidence type="ECO:0000313" key="1">
    <source>
        <dbReference type="EMBL" id="KAF7391512.1"/>
    </source>
</evidence>
<keyword evidence="2" id="KW-1185">Reference proteome</keyword>
<comment type="caution">
    <text evidence="1">The sequence shown here is derived from an EMBL/GenBank/DDBJ whole genome shotgun (WGS) entry which is preliminary data.</text>
</comment>
<dbReference type="Proteomes" id="UP000617340">
    <property type="component" value="Unassembled WGS sequence"/>
</dbReference>
<accession>A0A834JQJ9</accession>
<name>A0A834JQJ9_VESGE</name>
<dbReference type="EMBL" id="JACSDZ010000011">
    <property type="protein sequence ID" value="KAF7391512.1"/>
    <property type="molecule type" value="Genomic_DNA"/>
</dbReference>
<protein>
    <submittedName>
        <fullName evidence="1">Uncharacterized protein</fullName>
    </submittedName>
</protein>
<dbReference type="AlphaFoldDB" id="A0A834JQJ9"/>
<proteinExistence type="predicted"/>
<organism evidence="1 2">
    <name type="scientific">Vespula germanica</name>
    <name type="common">German yellow jacket</name>
    <name type="synonym">Paravespula germanica</name>
    <dbReference type="NCBI Taxonomy" id="30212"/>
    <lineage>
        <taxon>Eukaryota</taxon>
        <taxon>Metazoa</taxon>
        <taxon>Ecdysozoa</taxon>
        <taxon>Arthropoda</taxon>
        <taxon>Hexapoda</taxon>
        <taxon>Insecta</taxon>
        <taxon>Pterygota</taxon>
        <taxon>Neoptera</taxon>
        <taxon>Endopterygota</taxon>
        <taxon>Hymenoptera</taxon>
        <taxon>Apocrita</taxon>
        <taxon>Aculeata</taxon>
        <taxon>Vespoidea</taxon>
        <taxon>Vespidae</taxon>
        <taxon>Vespinae</taxon>
        <taxon>Vespula</taxon>
    </lineage>
</organism>
<evidence type="ECO:0000313" key="2">
    <source>
        <dbReference type="Proteomes" id="UP000617340"/>
    </source>
</evidence>
<sequence>MNEDDDIEGTRLSINRSHREHRYDDNDDPLPLTGLLLQISLASGVAGGVARNGHFLIAPNDLEKKSSGSVVAIARANRSAAFGSAIILASLGQRPTRAEIRNYPNRGSVSQTRACNSAHQDDDVFRVKNITSQSVELDGASSSKPTALKVLRLEFRKKVFLGSIARSSTG</sequence>
<gene>
    <name evidence="1" type="ORF">HZH68_011055</name>
</gene>
<reference evidence="1" key="1">
    <citation type="journal article" date="2020" name="G3 (Bethesda)">
        <title>High-Quality Assemblies for Three Invasive Social Wasps from the &lt;i&gt;Vespula&lt;/i&gt; Genus.</title>
        <authorList>
            <person name="Harrop T.W.R."/>
            <person name="Guhlin J."/>
            <person name="McLaughlin G.M."/>
            <person name="Permina E."/>
            <person name="Stockwell P."/>
            <person name="Gilligan J."/>
            <person name="Le Lec M.F."/>
            <person name="Gruber M.A.M."/>
            <person name="Quinn O."/>
            <person name="Lovegrove M."/>
            <person name="Duncan E.J."/>
            <person name="Remnant E.J."/>
            <person name="Van Eeckhoven J."/>
            <person name="Graham B."/>
            <person name="Knapp R.A."/>
            <person name="Langford K.W."/>
            <person name="Kronenberg Z."/>
            <person name="Press M.O."/>
            <person name="Eacker S.M."/>
            <person name="Wilson-Rankin E.E."/>
            <person name="Purcell J."/>
            <person name="Lester P.J."/>
            <person name="Dearden P.K."/>
        </authorList>
    </citation>
    <scope>NUCLEOTIDE SEQUENCE</scope>
    <source>
        <strain evidence="1">Linc-1</strain>
    </source>
</reference>